<protein>
    <submittedName>
        <fullName evidence="3">Uncharacterized protein</fullName>
    </submittedName>
</protein>
<feature type="region of interest" description="Disordered" evidence="2">
    <location>
        <begin position="495"/>
        <end position="521"/>
    </location>
</feature>
<feature type="compositionally biased region" description="Low complexity" evidence="2">
    <location>
        <begin position="153"/>
        <end position="163"/>
    </location>
</feature>
<dbReference type="GeneID" id="18882937"/>
<dbReference type="KEGG" id="psq:PUNSTDRAFT_48004"/>
<feature type="compositionally biased region" description="Pro residues" evidence="2">
    <location>
        <begin position="507"/>
        <end position="516"/>
    </location>
</feature>
<dbReference type="AlphaFoldDB" id="R7S2P5"/>
<reference evidence="4" key="1">
    <citation type="journal article" date="2012" name="Science">
        <title>The Paleozoic origin of enzymatic lignin decomposition reconstructed from 31 fungal genomes.</title>
        <authorList>
            <person name="Floudas D."/>
            <person name="Binder M."/>
            <person name="Riley R."/>
            <person name="Barry K."/>
            <person name="Blanchette R.A."/>
            <person name="Henrissat B."/>
            <person name="Martinez A.T."/>
            <person name="Otillar R."/>
            <person name="Spatafora J.W."/>
            <person name="Yadav J.S."/>
            <person name="Aerts A."/>
            <person name="Benoit I."/>
            <person name="Boyd A."/>
            <person name="Carlson A."/>
            <person name="Copeland A."/>
            <person name="Coutinho P.M."/>
            <person name="de Vries R.P."/>
            <person name="Ferreira P."/>
            <person name="Findley K."/>
            <person name="Foster B."/>
            <person name="Gaskell J."/>
            <person name="Glotzer D."/>
            <person name="Gorecki P."/>
            <person name="Heitman J."/>
            <person name="Hesse C."/>
            <person name="Hori C."/>
            <person name="Igarashi K."/>
            <person name="Jurgens J.A."/>
            <person name="Kallen N."/>
            <person name="Kersten P."/>
            <person name="Kohler A."/>
            <person name="Kuees U."/>
            <person name="Kumar T.K.A."/>
            <person name="Kuo A."/>
            <person name="LaButti K."/>
            <person name="Larrondo L.F."/>
            <person name="Lindquist E."/>
            <person name="Ling A."/>
            <person name="Lombard V."/>
            <person name="Lucas S."/>
            <person name="Lundell T."/>
            <person name="Martin R."/>
            <person name="McLaughlin D.J."/>
            <person name="Morgenstern I."/>
            <person name="Morin E."/>
            <person name="Murat C."/>
            <person name="Nagy L.G."/>
            <person name="Nolan M."/>
            <person name="Ohm R.A."/>
            <person name="Patyshakuliyeva A."/>
            <person name="Rokas A."/>
            <person name="Ruiz-Duenas F.J."/>
            <person name="Sabat G."/>
            <person name="Salamov A."/>
            <person name="Samejima M."/>
            <person name="Schmutz J."/>
            <person name="Slot J.C."/>
            <person name="St John F."/>
            <person name="Stenlid J."/>
            <person name="Sun H."/>
            <person name="Sun S."/>
            <person name="Syed K."/>
            <person name="Tsang A."/>
            <person name="Wiebenga A."/>
            <person name="Young D."/>
            <person name="Pisabarro A."/>
            <person name="Eastwood D.C."/>
            <person name="Martin F."/>
            <person name="Cullen D."/>
            <person name="Grigoriev I.V."/>
            <person name="Hibbett D.S."/>
        </authorList>
    </citation>
    <scope>NUCLEOTIDE SEQUENCE [LARGE SCALE GENOMIC DNA]</scope>
    <source>
        <strain evidence="4">HHB-11173 SS5</strain>
    </source>
</reference>
<feature type="coiled-coil region" evidence="1">
    <location>
        <begin position="446"/>
        <end position="473"/>
    </location>
</feature>
<gene>
    <name evidence="3" type="ORF">PUNSTDRAFT_48004</name>
</gene>
<dbReference type="Proteomes" id="UP000054196">
    <property type="component" value="Unassembled WGS sequence"/>
</dbReference>
<dbReference type="HOGENOM" id="CLU_501660_0_0_1"/>
<sequence length="543" mass="59374">MDRFQRLYDRFQNLAFNRAVNDTRKEAMAIGVALDHISLHMRLLNASMLPTTHPEYIGRRIQDPDPSSQGSGATGSDRPVLTIRVPALSDRTKEPPKLHAPPCDRCATGNHECVMQEAPGSACLRCYSKRLGCSKGHGRSGQTNRGKAKKPATSKSAKPAQSSNRDPSAGRSADRSVVETQARPPQAQNPYSSAAARIRGLQRPAHEWRDAVREDWFTRDEFMIAVVAVALQNVRMKSQMGRIQVQEEVEAAERSATLIPLTVDMPSHRTQSYVGDEMCIGCRTHGEEACLRSTVDPDAKRPCEACQRRRLTCAKDVHAPEVPPGPSGSLPTTAEEWAGFMVEEVGRWEERIAEVEDTLEDAIQKSHRAMEKTIASSVEAMCRDTAAAQKRVKKYALSSASDLKEMKDAVEKLTSSDASAKVTTTKALGMLHALHGTVSNDVVPLVNRQTETINRLAAELDKATAANADQDAKFRWIVDKLATVASRMNIDIGRPPEPLFLPGDSTPSPPHPPALPTAPIGRLTIGSPLFGSADERDELMADD</sequence>
<feature type="region of interest" description="Disordered" evidence="2">
    <location>
        <begin position="134"/>
        <end position="194"/>
    </location>
</feature>
<feature type="coiled-coil region" evidence="1">
    <location>
        <begin position="345"/>
        <end position="372"/>
    </location>
</feature>
<dbReference type="EMBL" id="JH687561">
    <property type="protein sequence ID" value="EIN03521.1"/>
    <property type="molecule type" value="Genomic_DNA"/>
</dbReference>
<evidence type="ECO:0000313" key="4">
    <source>
        <dbReference type="Proteomes" id="UP000054196"/>
    </source>
</evidence>
<accession>R7S2P5</accession>
<evidence type="ECO:0000313" key="3">
    <source>
        <dbReference type="EMBL" id="EIN03521.1"/>
    </source>
</evidence>
<dbReference type="RefSeq" id="XP_007389178.1">
    <property type="nucleotide sequence ID" value="XM_007389116.1"/>
</dbReference>
<keyword evidence="4" id="KW-1185">Reference proteome</keyword>
<evidence type="ECO:0000256" key="1">
    <source>
        <dbReference type="SAM" id="Coils"/>
    </source>
</evidence>
<keyword evidence="1" id="KW-0175">Coiled coil</keyword>
<evidence type="ECO:0000256" key="2">
    <source>
        <dbReference type="SAM" id="MobiDB-lite"/>
    </source>
</evidence>
<name>R7S2P5_PUNST</name>
<organism evidence="3 4">
    <name type="scientific">Punctularia strigosozonata (strain HHB-11173)</name>
    <name type="common">White-rot fungus</name>
    <dbReference type="NCBI Taxonomy" id="741275"/>
    <lineage>
        <taxon>Eukaryota</taxon>
        <taxon>Fungi</taxon>
        <taxon>Dikarya</taxon>
        <taxon>Basidiomycota</taxon>
        <taxon>Agaricomycotina</taxon>
        <taxon>Agaricomycetes</taxon>
        <taxon>Corticiales</taxon>
        <taxon>Punctulariaceae</taxon>
        <taxon>Punctularia</taxon>
    </lineage>
</organism>
<feature type="region of interest" description="Disordered" evidence="2">
    <location>
        <begin position="56"/>
        <end position="81"/>
    </location>
</feature>
<proteinExistence type="predicted"/>